<dbReference type="SUPFAM" id="SSF140478">
    <property type="entry name" value="LemA-like"/>
    <property type="match status" value="1"/>
</dbReference>
<protein>
    <submittedName>
        <fullName evidence="7">LemA protein</fullName>
    </submittedName>
</protein>
<dbReference type="InterPro" id="IPR007156">
    <property type="entry name" value="MamQ_LemA"/>
</dbReference>
<keyword evidence="5 6" id="KW-0472">Membrane</keyword>
<comment type="subcellular location">
    <subcellularLocation>
        <location evidence="1">Membrane</location>
        <topology evidence="1">Single-pass membrane protein</topology>
    </subcellularLocation>
</comment>
<evidence type="ECO:0000256" key="1">
    <source>
        <dbReference type="ARBA" id="ARBA00004167"/>
    </source>
</evidence>
<dbReference type="RefSeq" id="WP_123639005.1">
    <property type="nucleotide sequence ID" value="NZ_RJUK01000002.1"/>
</dbReference>
<comment type="similarity">
    <text evidence="2">Belongs to the LemA family.</text>
</comment>
<dbReference type="EMBL" id="RJUK01000002">
    <property type="protein sequence ID" value="ROQ18362.1"/>
    <property type="molecule type" value="Genomic_DNA"/>
</dbReference>
<dbReference type="PANTHER" id="PTHR34478">
    <property type="entry name" value="PROTEIN LEMA"/>
    <property type="match status" value="1"/>
</dbReference>
<dbReference type="PANTHER" id="PTHR34478:SF2">
    <property type="entry name" value="MEMBRANE PROTEIN"/>
    <property type="match status" value="1"/>
</dbReference>
<keyword evidence="4 6" id="KW-1133">Transmembrane helix</keyword>
<dbReference type="Proteomes" id="UP000273643">
    <property type="component" value="Unassembled WGS sequence"/>
</dbReference>
<dbReference type="AlphaFoldDB" id="A0A3N1NI47"/>
<dbReference type="Gene3D" id="1.20.1440.20">
    <property type="entry name" value="LemA-like domain"/>
    <property type="match status" value="1"/>
</dbReference>
<dbReference type="Pfam" id="PF04011">
    <property type="entry name" value="LemA"/>
    <property type="match status" value="1"/>
</dbReference>
<evidence type="ECO:0000313" key="8">
    <source>
        <dbReference type="Proteomes" id="UP000273643"/>
    </source>
</evidence>
<organism evidence="7 8">
    <name type="scientific">Marinimicrobium koreense</name>
    <dbReference type="NCBI Taxonomy" id="306545"/>
    <lineage>
        <taxon>Bacteria</taxon>
        <taxon>Pseudomonadati</taxon>
        <taxon>Pseudomonadota</taxon>
        <taxon>Gammaproteobacteria</taxon>
        <taxon>Cellvibrionales</taxon>
        <taxon>Cellvibrionaceae</taxon>
        <taxon>Marinimicrobium</taxon>
    </lineage>
</organism>
<proteinExistence type="inferred from homology"/>
<keyword evidence="3 6" id="KW-0812">Transmembrane</keyword>
<evidence type="ECO:0000256" key="4">
    <source>
        <dbReference type="ARBA" id="ARBA00022989"/>
    </source>
</evidence>
<name>A0A3N1NI47_9GAMM</name>
<evidence type="ECO:0000256" key="5">
    <source>
        <dbReference type="ARBA" id="ARBA00023136"/>
    </source>
</evidence>
<feature type="transmembrane region" description="Helical" evidence="6">
    <location>
        <begin position="6"/>
        <end position="26"/>
    </location>
</feature>
<reference evidence="7 8" key="1">
    <citation type="submission" date="2018-11" db="EMBL/GenBank/DDBJ databases">
        <title>Genomic Encyclopedia of Type Strains, Phase IV (KMG-IV): sequencing the most valuable type-strain genomes for metagenomic binning, comparative biology and taxonomic classification.</title>
        <authorList>
            <person name="Goeker M."/>
        </authorList>
    </citation>
    <scope>NUCLEOTIDE SEQUENCE [LARGE SCALE GENOMIC DNA]</scope>
    <source>
        <strain evidence="7 8">DSM 16974</strain>
    </source>
</reference>
<dbReference type="GO" id="GO:0016020">
    <property type="term" value="C:membrane"/>
    <property type="evidence" value="ECO:0007669"/>
    <property type="project" value="UniProtKB-SubCell"/>
</dbReference>
<keyword evidence="8" id="KW-1185">Reference proteome</keyword>
<evidence type="ECO:0000256" key="3">
    <source>
        <dbReference type="ARBA" id="ARBA00022692"/>
    </source>
</evidence>
<evidence type="ECO:0000256" key="6">
    <source>
        <dbReference type="SAM" id="Phobius"/>
    </source>
</evidence>
<evidence type="ECO:0000313" key="7">
    <source>
        <dbReference type="EMBL" id="ROQ18362.1"/>
    </source>
</evidence>
<dbReference type="OrthoDB" id="9804152at2"/>
<dbReference type="InterPro" id="IPR023353">
    <property type="entry name" value="LemA-like_dom_sf"/>
</dbReference>
<evidence type="ECO:0000256" key="2">
    <source>
        <dbReference type="ARBA" id="ARBA00008854"/>
    </source>
</evidence>
<gene>
    <name evidence="7" type="ORF">EDC38_2586</name>
</gene>
<sequence length="187" mass="21485">MSDFLWPGLILAAVLIWAVWCFNRLVRLRNQVRTAWSDIDVQLARRHDLIPQLVRTVQAYTDHERSLLTAVTELRARAVESQHPGQLAALENELEQSLSRLFILQESYPDLKADGNFSQLQRDLVETENLLQYARRFYNGAVRALNDRVLQFPDLLIARVAGFSTAEFFSAAEDQRDVVSVNREGMK</sequence>
<comment type="caution">
    <text evidence="7">The sequence shown here is derived from an EMBL/GenBank/DDBJ whole genome shotgun (WGS) entry which is preliminary data.</text>
</comment>
<accession>A0A3N1NI47</accession>